<dbReference type="AlphaFoldDB" id="U9TLU2"/>
<evidence type="ECO:0000313" key="1">
    <source>
        <dbReference type="EMBL" id="ESA08417.1"/>
    </source>
</evidence>
<dbReference type="EMBL" id="KI289227">
    <property type="protein sequence ID" value="ESA08417.1"/>
    <property type="molecule type" value="Genomic_DNA"/>
</dbReference>
<sequence length="52" mass="5907">MNTVYMIFDVICIIYSFLHEDAHRPGHSSLGTCSSHEQMQDLHGSLMLKQAI</sequence>
<dbReference type="HOGENOM" id="CLU_3088430_0_0_1"/>
<organism evidence="1">
    <name type="scientific">Rhizophagus irregularis (strain DAOM 181602 / DAOM 197198 / MUCL 43194)</name>
    <name type="common">Arbuscular mycorrhizal fungus</name>
    <name type="synonym">Glomus intraradices</name>
    <dbReference type="NCBI Taxonomy" id="747089"/>
    <lineage>
        <taxon>Eukaryota</taxon>
        <taxon>Fungi</taxon>
        <taxon>Fungi incertae sedis</taxon>
        <taxon>Mucoromycota</taxon>
        <taxon>Glomeromycotina</taxon>
        <taxon>Glomeromycetes</taxon>
        <taxon>Glomerales</taxon>
        <taxon>Glomeraceae</taxon>
        <taxon>Rhizophagus</taxon>
    </lineage>
</organism>
<name>U9TLU2_RHIID</name>
<proteinExistence type="predicted"/>
<reference evidence="1" key="1">
    <citation type="submission" date="2013-07" db="EMBL/GenBank/DDBJ databases">
        <title>The genome of an arbuscular mycorrhizal fungus provides insights into the evolution of the oldest plant symbiosis.</title>
        <authorList>
            <consortium name="DOE Joint Genome Institute"/>
            <person name="Tisserant E."/>
            <person name="Malbreil M."/>
            <person name="Kuo A."/>
            <person name="Kohler A."/>
            <person name="Symeonidi A."/>
            <person name="Balestrini R."/>
            <person name="Charron P."/>
            <person name="Duensing N."/>
            <person name="Frei-dit-Frey N."/>
            <person name="Gianinazzi-Pearson V."/>
            <person name="Gilbert B."/>
            <person name="Handa Y."/>
            <person name="Hijri M."/>
            <person name="Kaul R."/>
            <person name="Kawaguchi M."/>
            <person name="Krajinski F."/>
            <person name="Lammers P."/>
            <person name="Lapierre D."/>
            <person name="Masclaux F.G."/>
            <person name="Murat C."/>
            <person name="Morin E."/>
            <person name="Ndikumana S."/>
            <person name="Pagni M."/>
            <person name="Petitpierre D."/>
            <person name="Requena N."/>
            <person name="Rosikiewicz P."/>
            <person name="Riley R."/>
            <person name="Saito K."/>
            <person name="San Clemente H."/>
            <person name="Shapiro H."/>
            <person name="van Tuinen D."/>
            <person name="Becard G."/>
            <person name="Bonfante P."/>
            <person name="Paszkowski U."/>
            <person name="Shachar-Hill Y."/>
            <person name="Young J.P."/>
            <person name="Sanders I.R."/>
            <person name="Henrissat B."/>
            <person name="Rensing S.A."/>
            <person name="Grigoriev I.V."/>
            <person name="Corradi N."/>
            <person name="Roux C."/>
            <person name="Martin F."/>
        </authorList>
    </citation>
    <scope>NUCLEOTIDE SEQUENCE</scope>
    <source>
        <strain evidence="1">DAOM 197198</strain>
    </source>
</reference>
<accession>U9TLU2</accession>
<gene>
    <name evidence="1" type="ORF">GLOINDRAFT_31733</name>
</gene>
<protein>
    <submittedName>
        <fullName evidence="1">Uncharacterized protein</fullName>
    </submittedName>
</protein>